<keyword evidence="3" id="KW-1185">Reference proteome</keyword>
<accession>A0ABX1DKT9</accession>
<evidence type="ECO:0000313" key="2">
    <source>
        <dbReference type="EMBL" id="NKC03038.1"/>
    </source>
</evidence>
<reference evidence="2 3" key="1">
    <citation type="submission" date="2020-03" db="EMBL/GenBank/DDBJ databases">
        <title>Whole genome sequencing of clinical and environmental type strains of Ochrobactrum.</title>
        <authorList>
            <person name="Dharne M."/>
        </authorList>
    </citation>
    <scope>NUCLEOTIDE SEQUENCE [LARGE SCALE GENOMIC DNA]</scope>
    <source>
        <strain evidence="2 3">CIP 109452</strain>
    </source>
</reference>
<feature type="compositionally biased region" description="Basic and acidic residues" evidence="1">
    <location>
        <begin position="36"/>
        <end position="45"/>
    </location>
</feature>
<feature type="compositionally biased region" description="Basic and acidic residues" evidence="1">
    <location>
        <begin position="16"/>
        <end position="25"/>
    </location>
</feature>
<organism evidence="2 3">
    <name type="scientific">Brucella haematophila</name>
    <dbReference type="NCBI Taxonomy" id="419474"/>
    <lineage>
        <taxon>Bacteria</taxon>
        <taxon>Pseudomonadati</taxon>
        <taxon>Pseudomonadota</taxon>
        <taxon>Alphaproteobacteria</taxon>
        <taxon>Hyphomicrobiales</taxon>
        <taxon>Brucellaceae</taxon>
        <taxon>Brucella/Ochrobactrum group</taxon>
        <taxon>Brucella</taxon>
    </lineage>
</organism>
<feature type="region of interest" description="Disordered" evidence="1">
    <location>
        <begin position="1"/>
        <end position="45"/>
    </location>
</feature>
<gene>
    <name evidence="2" type="ORF">HED55_05735</name>
</gene>
<evidence type="ECO:0000256" key="1">
    <source>
        <dbReference type="SAM" id="MobiDB-lite"/>
    </source>
</evidence>
<dbReference type="EMBL" id="JAAVLN010000001">
    <property type="protein sequence ID" value="NKC03038.1"/>
    <property type="molecule type" value="Genomic_DNA"/>
</dbReference>
<sequence length="45" mass="4929">MHGASTSRGARTGEALPERMEKLMPEPELQPAALDGMRRQGTPHE</sequence>
<name>A0ABX1DKT9_9HYPH</name>
<evidence type="ECO:0000313" key="3">
    <source>
        <dbReference type="Proteomes" id="UP000704467"/>
    </source>
</evidence>
<dbReference type="Proteomes" id="UP000704467">
    <property type="component" value="Unassembled WGS sequence"/>
</dbReference>
<comment type="caution">
    <text evidence="2">The sequence shown here is derived from an EMBL/GenBank/DDBJ whole genome shotgun (WGS) entry which is preliminary data.</text>
</comment>
<protein>
    <submittedName>
        <fullName evidence="2">Uncharacterized protein</fullName>
    </submittedName>
</protein>
<proteinExistence type="predicted"/>